<feature type="compositionally biased region" description="Polar residues" evidence="1">
    <location>
        <begin position="643"/>
        <end position="661"/>
    </location>
</feature>
<reference evidence="3" key="2">
    <citation type="submission" date="2023-05" db="EMBL/GenBank/DDBJ databases">
        <authorList>
            <consortium name="Lawrence Berkeley National Laboratory"/>
            <person name="Steindorff A."/>
            <person name="Hensen N."/>
            <person name="Bonometti L."/>
            <person name="Westerberg I."/>
            <person name="Brannstrom I.O."/>
            <person name="Guillou S."/>
            <person name="Cros-Aarteil S."/>
            <person name="Calhoun S."/>
            <person name="Haridas S."/>
            <person name="Kuo A."/>
            <person name="Mondo S."/>
            <person name="Pangilinan J."/>
            <person name="Riley R."/>
            <person name="Labutti K."/>
            <person name="Andreopoulos B."/>
            <person name="Lipzen A."/>
            <person name="Chen C."/>
            <person name="Yanf M."/>
            <person name="Daum C."/>
            <person name="Ng V."/>
            <person name="Clum A."/>
            <person name="Ohm R."/>
            <person name="Martin F."/>
            <person name="Silar P."/>
            <person name="Natvig D."/>
            <person name="Lalanne C."/>
            <person name="Gautier V."/>
            <person name="Ament-Velasquez S.L."/>
            <person name="Kruys A."/>
            <person name="Hutchinson M.I."/>
            <person name="Powell A.J."/>
            <person name="Barry K."/>
            <person name="Miller A.N."/>
            <person name="Grigoriev I.V."/>
            <person name="Debuchy R."/>
            <person name="Gladieux P."/>
            <person name="Thoren M.H."/>
            <person name="Johannesson H."/>
        </authorList>
    </citation>
    <scope>NUCLEOTIDE SEQUENCE</scope>
    <source>
        <strain evidence="3">CBS 532.94</strain>
    </source>
</reference>
<feature type="compositionally biased region" description="Polar residues" evidence="1">
    <location>
        <begin position="357"/>
        <end position="378"/>
    </location>
</feature>
<dbReference type="EMBL" id="MU860058">
    <property type="protein sequence ID" value="KAK4239665.1"/>
    <property type="molecule type" value="Genomic_DNA"/>
</dbReference>
<comment type="caution">
    <text evidence="3">The sequence shown here is derived from an EMBL/GenBank/DDBJ whole genome shotgun (WGS) entry which is preliminary data.</text>
</comment>
<feature type="compositionally biased region" description="Low complexity" evidence="1">
    <location>
        <begin position="1019"/>
        <end position="1028"/>
    </location>
</feature>
<dbReference type="AlphaFoldDB" id="A0AAN7CDB3"/>
<evidence type="ECO:0000313" key="3">
    <source>
        <dbReference type="EMBL" id="KAK4239665.1"/>
    </source>
</evidence>
<feature type="compositionally biased region" description="Polar residues" evidence="1">
    <location>
        <begin position="1048"/>
        <end position="1058"/>
    </location>
</feature>
<keyword evidence="4" id="KW-1185">Reference proteome</keyword>
<feature type="compositionally biased region" description="Basic residues" evidence="1">
    <location>
        <begin position="921"/>
        <end position="930"/>
    </location>
</feature>
<evidence type="ECO:0000256" key="2">
    <source>
        <dbReference type="SAM" id="Phobius"/>
    </source>
</evidence>
<feature type="region of interest" description="Disordered" evidence="1">
    <location>
        <begin position="866"/>
        <end position="981"/>
    </location>
</feature>
<evidence type="ECO:0000256" key="1">
    <source>
        <dbReference type="SAM" id="MobiDB-lite"/>
    </source>
</evidence>
<feature type="region of interest" description="Disordered" evidence="1">
    <location>
        <begin position="349"/>
        <end position="378"/>
    </location>
</feature>
<feature type="region of interest" description="Disordered" evidence="1">
    <location>
        <begin position="994"/>
        <end position="1034"/>
    </location>
</feature>
<dbReference type="Proteomes" id="UP001303760">
    <property type="component" value="Unassembled WGS sequence"/>
</dbReference>
<organism evidence="3 4">
    <name type="scientific">Achaetomium macrosporum</name>
    <dbReference type="NCBI Taxonomy" id="79813"/>
    <lineage>
        <taxon>Eukaryota</taxon>
        <taxon>Fungi</taxon>
        <taxon>Dikarya</taxon>
        <taxon>Ascomycota</taxon>
        <taxon>Pezizomycotina</taxon>
        <taxon>Sordariomycetes</taxon>
        <taxon>Sordariomycetidae</taxon>
        <taxon>Sordariales</taxon>
        <taxon>Chaetomiaceae</taxon>
        <taxon>Achaetomium</taxon>
    </lineage>
</organism>
<feature type="region of interest" description="Disordered" evidence="1">
    <location>
        <begin position="1"/>
        <end position="22"/>
    </location>
</feature>
<feature type="region of interest" description="Disordered" evidence="1">
    <location>
        <begin position="623"/>
        <end position="782"/>
    </location>
</feature>
<keyword evidence="2" id="KW-1133">Transmembrane helix</keyword>
<reference evidence="3" key="1">
    <citation type="journal article" date="2023" name="Mol. Phylogenet. Evol.">
        <title>Genome-scale phylogeny and comparative genomics of the fungal order Sordariales.</title>
        <authorList>
            <person name="Hensen N."/>
            <person name="Bonometti L."/>
            <person name="Westerberg I."/>
            <person name="Brannstrom I.O."/>
            <person name="Guillou S."/>
            <person name="Cros-Aarteil S."/>
            <person name="Calhoun S."/>
            <person name="Haridas S."/>
            <person name="Kuo A."/>
            <person name="Mondo S."/>
            <person name="Pangilinan J."/>
            <person name="Riley R."/>
            <person name="LaButti K."/>
            <person name="Andreopoulos B."/>
            <person name="Lipzen A."/>
            <person name="Chen C."/>
            <person name="Yan M."/>
            <person name="Daum C."/>
            <person name="Ng V."/>
            <person name="Clum A."/>
            <person name="Steindorff A."/>
            <person name="Ohm R.A."/>
            <person name="Martin F."/>
            <person name="Silar P."/>
            <person name="Natvig D.O."/>
            <person name="Lalanne C."/>
            <person name="Gautier V."/>
            <person name="Ament-Velasquez S.L."/>
            <person name="Kruys A."/>
            <person name="Hutchinson M.I."/>
            <person name="Powell A.J."/>
            <person name="Barry K."/>
            <person name="Miller A.N."/>
            <person name="Grigoriev I.V."/>
            <person name="Debuchy R."/>
            <person name="Gladieux P."/>
            <person name="Hiltunen Thoren M."/>
            <person name="Johannesson H."/>
        </authorList>
    </citation>
    <scope>NUCLEOTIDE SEQUENCE</scope>
    <source>
        <strain evidence="3">CBS 532.94</strain>
    </source>
</reference>
<feature type="region of interest" description="Disordered" evidence="1">
    <location>
        <begin position="392"/>
        <end position="485"/>
    </location>
</feature>
<feature type="compositionally biased region" description="Polar residues" evidence="1">
    <location>
        <begin position="866"/>
        <end position="878"/>
    </location>
</feature>
<keyword evidence="2" id="KW-0812">Transmembrane</keyword>
<keyword evidence="2" id="KW-0472">Membrane</keyword>
<feature type="compositionally biased region" description="Low complexity" evidence="1">
    <location>
        <begin position="406"/>
        <end position="415"/>
    </location>
</feature>
<accession>A0AAN7CDB3</accession>
<feature type="region of interest" description="Disordered" evidence="1">
    <location>
        <begin position="246"/>
        <end position="268"/>
    </location>
</feature>
<feature type="region of interest" description="Disordered" evidence="1">
    <location>
        <begin position="799"/>
        <end position="853"/>
    </location>
</feature>
<feature type="region of interest" description="Disordered" evidence="1">
    <location>
        <begin position="1048"/>
        <end position="1075"/>
    </location>
</feature>
<name>A0AAN7CDB3_9PEZI</name>
<evidence type="ECO:0000313" key="4">
    <source>
        <dbReference type="Proteomes" id="UP001303760"/>
    </source>
</evidence>
<feature type="compositionally biased region" description="Polar residues" evidence="1">
    <location>
        <begin position="701"/>
        <end position="710"/>
    </location>
</feature>
<feature type="region of interest" description="Disordered" evidence="1">
    <location>
        <begin position="128"/>
        <end position="148"/>
    </location>
</feature>
<gene>
    <name evidence="3" type="ORF">C8A03DRAFT_32266</name>
</gene>
<feature type="compositionally biased region" description="Polar residues" evidence="1">
    <location>
        <begin position="450"/>
        <end position="459"/>
    </location>
</feature>
<feature type="compositionally biased region" description="Low complexity" evidence="1">
    <location>
        <begin position="896"/>
        <end position="908"/>
    </location>
</feature>
<feature type="compositionally biased region" description="Low complexity" evidence="1">
    <location>
        <begin position="729"/>
        <end position="742"/>
    </location>
</feature>
<sequence>MAIDYRDQSPPPSSPPSAGEKTTDSFHTLFGVILAASVLFALSLACLIIWLTRRRRRHGRGRGRKGDDAVPAGAADDDEAVVFDSAGSGSGSSSDGGSGLCLSVSEETRARARIRAERERRKLTNACSMGAGLGGASPRKKKTGESAGKWDWDLGGGLKRHKHRSWSRRRSRSRSMPLIPRLCTRGHFHFGFSRSESCRWPEEEEAEAPTGAGEVEMRDVNDAGLARVCKRKSSWIDEDALHGPKVSGGGRGFTREAKRKSRGSSWPLRYRAPTLPRVHHTVHGYPYSVGEQGEGSSEALLDYAQLRDFSRVLPVPPKPALVANRDRRVIRPSVTMGYVYGASRIPKPVISPPVSPTRSLPTTPSRLRGRQQSTDSTLTEILRLTEKRLREGSVTENVRGNKITASPTKTSPSKTLGARENGLPAVRSTPPSPAKHVPSQPDTLGHMRQDSQQSVSSEADSLVGQECPSPDTPTGLTSPSHRPKKQELEDLLARAHSVRTSLSSELSTLYSEDEMPEVKNAMKPLEGFVVQPQQPASVGPPSMSDPFATSSLPLSVSRASSVGRAGQTRLSKPQDLFRTSLQRSQRLRSMTVGQVPAQSQGLILAPGPVMSGAIPSPRLIIPTSRRGSVTIPPSIQPYIASRASESPPSPNRQSPTTQSPSGPLFLRVTKTSTLSTIPLLPPPAAPGVSTIGEQRDKPSSPIKTSHPTGDQPQQQQQQVMRRPPALMLPSTERSSTPSSPTRRVGDEMRLSFVLAPKQREENRSSTPSSVYSQDARPAATGTTAAVELNRANFRANASLYPAPLSPRSRILESPSPFKIPSDPQSSNNPGDGKATNHDDQEQDEEDTTLAIPAIIASLRRMNSGISTASSLQSITDRNPSPSPSRSPSPERMIRQSVPAAASSPAKVSTCTATSAESSPARHSHSHRKSIGARNYFAMGESPRQQQQQRLSRSGIVRRRGGGSSSSSPTRKRGRPASASTTTTLLHLHHQQRRASVLSSLSSEFAEGGAGEEGKENDNNDGTNNDNSNAGGGGFFKLAAGEFTFEVSSPTTTTASGNQDGVEKSVLGLREEVRGV</sequence>
<proteinExistence type="predicted"/>
<feature type="transmembrane region" description="Helical" evidence="2">
    <location>
        <begin position="29"/>
        <end position="52"/>
    </location>
</feature>
<protein>
    <submittedName>
        <fullName evidence="3">Uncharacterized protein</fullName>
    </submittedName>
</protein>
<feature type="compositionally biased region" description="Low complexity" evidence="1">
    <location>
        <begin position="943"/>
        <end position="954"/>
    </location>
</feature>